<dbReference type="EMBL" id="CP035503">
    <property type="protein sequence ID" value="QDL36323.1"/>
    <property type="molecule type" value="Genomic_DNA"/>
</dbReference>
<protein>
    <submittedName>
        <fullName evidence="2">DUF2249 domain-containing protein</fullName>
    </submittedName>
</protein>
<feature type="domain" description="DUF2249" evidence="1">
    <location>
        <begin position="8"/>
        <end position="77"/>
    </location>
</feature>
<reference evidence="2 3" key="1">
    <citation type="submission" date="2019-01" db="EMBL/GenBank/DDBJ databases">
        <title>Genomic insights into a novel species Rhodoferax sp.</title>
        <authorList>
            <person name="Jin L."/>
        </authorList>
    </citation>
    <scope>NUCLEOTIDE SEQUENCE [LARGE SCALE GENOMIC DNA]</scope>
    <source>
        <strain evidence="2 3">CHu59-6-5</strain>
    </source>
</reference>
<dbReference type="KEGG" id="rhf:EUB48_02660"/>
<evidence type="ECO:0000313" key="3">
    <source>
        <dbReference type="Proteomes" id="UP000316798"/>
    </source>
</evidence>
<dbReference type="OrthoDB" id="8451629at2"/>
<sequence>MSAEFAATLDIRQIAPHQRHPMIFNSFETLQPGQSLQLINDHDPKPLYEQFQIRSGDAFSWAYLEAGPEVWRVQIGKTTAATSDCCSGGACCG</sequence>
<dbReference type="Pfam" id="PF10006">
    <property type="entry name" value="DUF2249"/>
    <property type="match status" value="1"/>
</dbReference>
<name>A0A515D7C1_9BURK</name>
<evidence type="ECO:0000313" key="2">
    <source>
        <dbReference type="EMBL" id="QDL36323.1"/>
    </source>
</evidence>
<organism evidence="2 3">
    <name type="scientific">Rhodoferax sediminis</name>
    <dbReference type="NCBI Taxonomy" id="2509614"/>
    <lineage>
        <taxon>Bacteria</taxon>
        <taxon>Pseudomonadati</taxon>
        <taxon>Pseudomonadota</taxon>
        <taxon>Betaproteobacteria</taxon>
        <taxon>Burkholderiales</taxon>
        <taxon>Comamonadaceae</taxon>
        <taxon>Rhodoferax</taxon>
    </lineage>
</organism>
<dbReference type="InterPro" id="IPR018720">
    <property type="entry name" value="DUF2249"/>
</dbReference>
<keyword evidence="3" id="KW-1185">Reference proteome</keyword>
<dbReference type="AlphaFoldDB" id="A0A515D7C1"/>
<dbReference type="Proteomes" id="UP000316798">
    <property type="component" value="Chromosome"/>
</dbReference>
<gene>
    <name evidence="2" type="ORF">EUB48_02660</name>
</gene>
<dbReference type="RefSeq" id="WP_142817496.1">
    <property type="nucleotide sequence ID" value="NZ_CP035503.1"/>
</dbReference>
<accession>A0A515D7C1</accession>
<proteinExistence type="predicted"/>
<evidence type="ECO:0000259" key="1">
    <source>
        <dbReference type="Pfam" id="PF10006"/>
    </source>
</evidence>